<dbReference type="KEGG" id="mai:MICA_1480"/>
<keyword evidence="1" id="KW-0547">Nucleotide-binding</keyword>
<dbReference type="eggNOG" id="COG0645">
    <property type="taxonomic scope" value="Bacteria"/>
</dbReference>
<evidence type="ECO:0000256" key="1">
    <source>
        <dbReference type="ARBA" id="ARBA00022741"/>
    </source>
</evidence>
<dbReference type="InterPro" id="IPR027417">
    <property type="entry name" value="P-loop_NTPase"/>
</dbReference>
<name>G2KNF0_MICAA</name>
<dbReference type="Gene3D" id="3.40.50.300">
    <property type="entry name" value="P-loop containing nucleotide triphosphate hydrolases"/>
    <property type="match status" value="1"/>
</dbReference>
<proteinExistence type="predicted"/>
<accession>G2KNF0</accession>
<dbReference type="HOGENOM" id="CLU_1446130_0_0_5"/>
<protein>
    <recommendedName>
        <fullName evidence="3">Zeta toxin domain-containing protein</fullName>
    </recommendedName>
</protein>
<reference evidence="4 5" key="1">
    <citation type="journal article" date="2011" name="BMC Genomics">
        <title>Genomic insights into an obligate epibiotic bacterial predator: Micavibrio aeruginosavorus ARL-13.</title>
        <authorList>
            <person name="Wang Z."/>
            <person name="Kadouri D."/>
            <person name="Wu M."/>
        </authorList>
    </citation>
    <scope>NUCLEOTIDE SEQUENCE [LARGE SCALE GENOMIC DNA]</scope>
    <source>
        <strain evidence="4 5">ARL-13</strain>
    </source>
</reference>
<sequence>MMDMLRNRFIGNRVASDTPTVYCMAGIPGSGKSTYVDTAIACGDFPADAFILNPDRVMEALPAYHDDVAALGAAAAFEKWEMPCRTLAYDFLDQAATLRLDIIKDMGCARQENYDMLARLKSMGYRLHMVHLDCPIDLALARIQTRARHTPVAMVHDRAQSLAALLPRYRDLADHFTVIAILQKQAA</sequence>
<dbReference type="GO" id="GO:0016301">
    <property type="term" value="F:kinase activity"/>
    <property type="evidence" value="ECO:0007669"/>
    <property type="project" value="InterPro"/>
</dbReference>
<dbReference type="InterPro" id="IPR010488">
    <property type="entry name" value="Zeta_toxin_domain"/>
</dbReference>
<evidence type="ECO:0000313" key="4">
    <source>
        <dbReference type="EMBL" id="AEP09798.1"/>
    </source>
</evidence>
<keyword evidence="2" id="KW-0067">ATP-binding</keyword>
<evidence type="ECO:0000313" key="5">
    <source>
        <dbReference type="Proteomes" id="UP000009286"/>
    </source>
</evidence>
<dbReference type="EMBL" id="CP002382">
    <property type="protein sequence ID" value="AEP09798.1"/>
    <property type="molecule type" value="Genomic_DNA"/>
</dbReference>
<dbReference type="Proteomes" id="UP000009286">
    <property type="component" value="Chromosome"/>
</dbReference>
<dbReference type="AlphaFoldDB" id="G2KNF0"/>
<feature type="domain" description="Zeta toxin" evidence="3">
    <location>
        <begin position="15"/>
        <end position="150"/>
    </location>
</feature>
<gene>
    <name evidence="4" type="ordered locus">MICA_1480</name>
</gene>
<dbReference type="STRING" id="856793.MICA_1480"/>
<evidence type="ECO:0000259" key="3">
    <source>
        <dbReference type="Pfam" id="PF06414"/>
    </source>
</evidence>
<keyword evidence="5" id="KW-1185">Reference proteome</keyword>
<evidence type="ECO:0000256" key="2">
    <source>
        <dbReference type="ARBA" id="ARBA00022840"/>
    </source>
</evidence>
<dbReference type="GO" id="GO:0005524">
    <property type="term" value="F:ATP binding"/>
    <property type="evidence" value="ECO:0007669"/>
    <property type="project" value="UniProtKB-KW"/>
</dbReference>
<dbReference type="Pfam" id="PF06414">
    <property type="entry name" value="Zeta_toxin"/>
    <property type="match status" value="1"/>
</dbReference>
<dbReference type="SUPFAM" id="SSF52540">
    <property type="entry name" value="P-loop containing nucleoside triphosphate hydrolases"/>
    <property type="match status" value="1"/>
</dbReference>
<organism evidence="4 5">
    <name type="scientific">Micavibrio aeruginosavorus (strain ARL-13)</name>
    <dbReference type="NCBI Taxonomy" id="856793"/>
    <lineage>
        <taxon>Bacteria</taxon>
        <taxon>Pseudomonadati</taxon>
        <taxon>Bdellovibrionota</taxon>
        <taxon>Bdellovibrionia</taxon>
        <taxon>Bdellovibrionales</taxon>
        <taxon>Pseudobdellovibrionaceae</taxon>
        <taxon>Micavibrio</taxon>
    </lineage>
</organism>